<evidence type="ECO:0000259" key="1">
    <source>
        <dbReference type="Pfam" id="PF16363"/>
    </source>
</evidence>
<evidence type="ECO:0000313" key="3">
    <source>
        <dbReference type="Proteomes" id="UP000249522"/>
    </source>
</evidence>
<name>A0A2W1LTN7_9BACL</name>
<dbReference type="Proteomes" id="UP000249522">
    <property type="component" value="Unassembled WGS sequence"/>
</dbReference>
<sequence length="376" mass="42533">MGGKKLIDTEFWANKRVLVTGHTGFKGCWLTTWLSMMNAKVYGYSLPGNSDSDFFERVGAIHVTKNYFGDIKDKLSLTEAIIETAPDIIFHLAAQPLVIESFHDPLNTYHTNVLGTVNLFEAVRTAKSKGIDVRALINVTTDKVYFNHHWDRGYTENDQLGGFDPYSASKACSELITASYRDSFFNINQYPEHRLGIATARAGNVIGGGDWSQNRLVPDCVRSLHRKETITLRNPHAVRPWQHVLEPLGAYLILAERLIEDAKLYHGAWNIGPDISDCRPVSEVVYGIHRLWGGDVKDVVEEPSVYHETDTLKLDCSKTISGLKWSPVWDLKAALDKTVEWYKAYYNNALIDSVTKNQISCYMNHARLKQTISKEH</sequence>
<dbReference type="Gene3D" id="3.40.50.720">
    <property type="entry name" value="NAD(P)-binding Rossmann-like Domain"/>
    <property type="match status" value="1"/>
</dbReference>
<proteinExistence type="predicted"/>
<protein>
    <submittedName>
        <fullName evidence="2">CDP-glucose 4,6-dehydratase</fullName>
    </submittedName>
</protein>
<dbReference type="EMBL" id="QKRB01000006">
    <property type="protein sequence ID" value="PZD97894.1"/>
    <property type="molecule type" value="Genomic_DNA"/>
</dbReference>
<dbReference type="AlphaFoldDB" id="A0A2W1LTN7"/>
<dbReference type="InterPro" id="IPR016040">
    <property type="entry name" value="NAD(P)-bd_dom"/>
</dbReference>
<dbReference type="InterPro" id="IPR013445">
    <property type="entry name" value="CDP_4_6_deHydtase"/>
</dbReference>
<evidence type="ECO:0000313" key="2">
    <source>
        <dbReference type="EMBL" id="PZD97894.1"/>
    </source>
</evidence>
<dbReference type="PANTHER" id="PTHR43000">
    <property type="entry name" value="DTDP-D-GLUCOSE 4,6-DEHYDRATASE-RELATED"/>
    <property type="match status" value="1"/>
</dbReference>
<organism evidence="2 3">
    <name type="scientific">Paenibacillus sambharensis</name>
    <dbReference type="NCBI Taxonomy" id="1803190"/>
    <lineage>
        <taxon>Bacteria</taxon>
        <taxon>Bacillati</taxon>
        <taxon>Bacillota</taxon>
        <taxon>Bacilli</taxon>
        <taxon>Bacillales</taxon>
        <taxon>Paenibacillaceae</taxon>
        <taxon>Paenibacillus</taxon>
    </lineage>
</organism>
<dbReference type="InterPro" id="IPR036291">
    <property type="entry name" value="NAD(P)-bd_dom_sf"/>
</dbReference>
<dbReference type="OrthoDB" id="9779041at2"/>
<gene>
    <name evidence="2" type="primary">rfbG</name>
    <name evidence="2" type="ORF">DNH61_00885</name>
</gene>
<dbReference type="SUPFAM" id="SSF51735">
    <property type="entry name" value="NAD(P)-binding Rossmann-fold domains"/>
    <property type="match status" value="1"/>
</dbReference>
<reference evidence="2 3" key="1">
    <citation type="submission" date="2018-06" db="EMBL/GenBank/DDBJ databases">
        <title>Paenibacillus imtechensis sp. nov.</title>
        <authorList>
            <person name="Pinnaka A.K."/>
            <person name="Singh H."/>
            <person name="Kaur M."/>
        </authorList>
    </citation>
    <scope>NUCLEOTIDE SEQUENCE [LARGE SCALE GENOMIC DNA]</scope>
    <source>
        <strain evidence="2 3">SMB1</strain>
    </source>
</reference>
<keyword evidence="3" id="KW-1185">Reference proteome</keyword>
<feature type="domain" description="NAD(P)-binding" evidence="1">
    <location>
        <begin position="18"/>
        <end position="332"/>
    </location>
</feature>
<dbReference type="Pfam" id="PF16363">
    <property type="entry name" value="GDP_Man_Dehyd"/>
    <property type="match status" value="1"/>
</dbReference>
<accession>A0A2W1LTN7</accession>
<dbReference type="NCBIfam" id="TIGR02622">
    <property type="entry name" value="CDP_4_6_dhtase"/>
    <property type="match status" value="1"/>
</dbReference>
<dbReference type="Gene3D" id="3.90.25.10">
    <property type="entry name" value="UDP-galactose 4-epimerase, domain 1"/>
    <property type="match status" value="1"/>
</dbReference>
<comment type="caution">
    <text evidence="2">The sequence shown here is derived from an EMBL/GenBank/DDBJ whole genome shotgun (WGS) entry which is preliminary data.</text>
</comment>